<dbReference type="PANTHER" id="PTHR24652:SF69">
    <property type="entry name" value="CUB DOMAIN-CONTAINING PROTEIN"/>
    <property type="match status" value="1"/>
</dbReference>
<dbReference type="Pfam" id="PF00431">
    <property type="entry name" value="CUB"/>
    <property type="match status" value="1"/>
</dbReference>
<dbReference type="SUPFAM" id="SSF57424">
    <property type="entry name" value="LDL receptor-like module"/>
    <property type="match status" value="1"/>
</dbReference>
<dbReference type="SMART" id="SM00192">
    <property type="entry name" value="LDLa"/>
    <property type="match status" value="1"/>
</dbReference>
<accession>A0A8S1HNM9</accession>
<name>A0A8S1HNM9_9PELO</name>
<dbReference type="SUPFAM" id="SSF49854">
    <property type="entry name" value="Spermadhesin, CUB domain"/>
    <property type="match status" value="1"/>
</dbReference>
<dbReference type="EMBL" id="CAJGYM010000099">
    <property type="protein sequence ID" value="CAD6197604.1"/>
    <property type="molecule type" value="Genomic_DNA"/>
</dbReference>
<dbReference type="InterPro" id="IPR000859">
    <property type="entry name" value="CUB_dom"/>
</dbReference>
<dbReference type="Pfam" id="PF00057">
    <property type="entry name" value="Ldl_recept_a"/>
    <property type="match status" value="1"/>
</dbReference>
<keyword evidence="4" id="KW-0472">Membrane</keyword>
<dbReference type="InterPro" id="IPR042333">
    <property type="entry name" value="LRAD2/Mig-13-like"/>
</dbReference>
<feature type="region of interest" description="Disordered" evidence="3">
    <location>
        <begin position="592"/>
        <end position="648"/>
    </location>
</feature>
<gene>
    <name evidence="6" type="ORF">CAUJ_LOCUS13513</name>
</gene>
<dbReference type="InterPro" id="IPR035914">
    <property type="entry name" value="Sperma_CUB_dom_sf"/>
</dbReference>
<keyword evidence="4" id="KW-1133">Transmembrane helix</keyword>
<dbReference type="CDD" id="cd00041">
    <property type="entry name" value="CUB"/>
    <property type="match status" value="1"/>
</dbReference>
<evidence type="ECO:0000256" key="2">
    <source>
        <dbReference type="PROSITE-ProRule" id="PRU00124"/>
    </source>
</evidence>
<organism evidence="6 7">
    <name type="scientific">Caenorhabditis auriculariae</name>
    <dbReference type="NCBI Taxonomy" id="2777116"/>
    <lineage>
        <taxon>Eukaryota</taxon>
        <taxon>Metazoa</taxon>
        <taxon>Ecdysozoa</taxon>
        <taxon>Nematoda</taxon>
        <taxon>Chromadorea</taxon>
        <taxon>Rhabditida</taxon>
        <taxon>Rhabditina</taxon>
        <taxon>Rhabditomorpha</taxon>
        <taxon>Rhabditoidea</taxon>
        <taxon>Rhabditidae</taxon>
        <taxon>Peloderinae</taxon>
        <taxon>Caenorhabditis</taxon>
    </lineage>
</organism>
<proteinExistence type="predicted"/>
<evidence type="ECO:0000256" key="4">
    <source>
        <dbReference type="SAM" id="Phobius"/>
    </source>
</evidence>
<evidence type="ECO:0000313" key="7">
    <source>
        <dbReference type="Proteomes" id="UP000835052"/>
    </source>
</evidence>
<dbReference type="SMART" id="SM00042">
    <property type="entry name" value="CUB"/>
    <property type="match status" value="1"/>
</dbReference>
<protein>
    <recommendedName>
        <fullName evidence="5">CUB domain-containing protein</fullName>
    </recommendedName>
</protein>
<sequence>MGACRSATGCVPVYGPQSHKFDPRLDPTKGSFGINMWSCEVILLRRIDELHLSCSKRTSEMDSPLRCSLEIITCPNCNLNLKFRPPAEDLPEEELEMMPSCTESKEEPCFDLQFVESKADSTLPATYRRVSIWDFPYRNEFNSTGNSLTINLVMWNLETNSTLYNYIQNFFPLLATAVTNDEIIIGSPLEIPASNYSSIGFFESPRYPEAYPTNLIKRYFLINSSPNGFIRLIFDDFHVHYQSELQIFDSDGSEILNSRRENRRPSALVTKGSTLTVEFRAHNYTNLVGFRARYEFVMDIPWPEKPNYRDCDDYLENYGGEIRLDRLSHLANSYVDCIWIVGRLPHVSRVFDRVYLKAEQFHLKGVSLRLEIREGCCSTSDRLLLLSDQQSRDQLSHQQPRFGYTTSLTNPAFYIRLRGFLMNTSGLEIVYSQFYRWTTPVCPGMGEFRCDNARCIKSSLRCDGSNHCGDDSDEICHVPVDDFQEQRETSDVSGIVALTIGVCGALVLLMSTVAVVSRLYRRRIAMHSSRRVSRVSTIGPTRNEFSPSIQTIGERRFYVVPESQVSVIEAPPSYDDALKHPSVPTSSAYANRAFQSAEQEQSSGELPPEREPPREDEPTCSGLTTPTPAAVPADSDPENEETRQESWV</sequence>
<comment type="caution">
    <text evidence="6">The sequence shown here is derived from an EMBL/GenBank/DDBJ whole genome shotgun (WGS) entry which is preliminary data.</text>
</comment>
<feature type="disulfide bond" evidence="2">
    <location>
        <begin position="450"/>
        <end position="468"/>
    </location>
</feature>
<evidence type="ECO:0000313" key="6">
    <source>
        <dbReference type="EMBL" id="CAD6197604.1"/>
    </source>
</evidence>
<dbReference type="InterPro" id="IPR002172">
    <property type="entry name" value="LDrepeatLR_classA_rpt"/>
</dbReference>
<evidence type="ECO:0000256" key="1">
    <source>
        <dbReference type="ARBA" id="ARBA00023157"/>
    </source>
</evidence>
<feature type="domain" description="CUB" evidence="5">
    <location>
        <begin position="185"/>
        <end position="297"/>
    </location>
</feature>
<dbReference type="Proteomes" id="UP000835052">
    <property type="component" value="Unassembled WGS sequence"/>
</dbReference>
<evidence type="ECO:0000256" key="3">
    <source>
        <dbReference type="SAM" id="MobiDB-lite"/>
    </source>
</evidence>
<dbReference type="PANTHER" id="PTHR24652">
    <property type="entry name" value="LOW-DENSITY LIPOPROTEIN RECEPTOR CLASS A DOMAIN-CONTAINING PROTEIN 2"/>
    <property type="match status" value="1"/>
</dbReference>
<feature type="transmembrane region" description="Helical" evidence="4">
    <location>
        <begin position="495"/>
        <end position="520"/>
    </location>
</feature>
<feature type="compositionally biased region" description="Polar residues" evidence="3">
    <location>
        <begin position="592"/>
        <end position="604"/>
    </location>
</feature>
<dbReference type="AlphaFoldDB" id="A0A8S1HNM9"/>
<feature type="compositionally biased region" description="Basic and acidic residues" evidence="3">
    <location>
        <begin position="607"/>
        <end position="617"/>
    </location>
</feature>
<evidence type="ECO:0000259" key="5">
    <source>
        <dbReference type="PROSITE" id="PS01180"/>
    </source>
</evidence>
<dbReference type="Gene3D" id="4.10.400.10">
    <property type="entry name" value="Low-density Lipoprotein Receptor"/>
    <property type="match status" value="1"/>
</dbReference>
<dbReference type="CDD" id="cd00112">
    <property type="entry name" value="LDLa"/>
    <property type="match status" value="1"/>
</dbReference>
<keyword evidence="1 2" id="KW-1015">Disulfide bond</keyword>
<dbReference type="InterPro" id="IPR036055">
    <property type="entry name" value="LDL_receptor-like_sf"/>
</dbReference>
<comment type="caution">
    <text evidence="2">Lacks conserved residue(s) required for the propagation of feature annotation.</text>
</comment>
<keyword evidence="4" id="KW-0812">Transmembrane</keyword>
<dbReference type="OrthoDB" id="19606at2759"/>
<reference evidence="6" key="1">
    <citation type="submission" date="2020-10" db="EMBL/GenBank/DDBJ databases">
        <authorList>
            <person name="Kikuchi T."/>
        </authorList>
    </citation>
    <scope>NUCLEOTIDE SEQUENCE</scope>
    <source>
        <strain evidence="6">NKZ352</strain>
    </source>
</reference>
<dbReference type="PROSITE" id="PS50068">
    <property type="entry name" value="LDLRA_2"/>
    <property type="match status" value="1"/>
</dbReference>
<dbReference type="PROSITE" id="PS01180">
    <property type="entry name" value="CUB"/>
    <property type="match status" value="1"/>
</dbReference>
<dbReference type="Gene3D" id="2.60.120.290">
    <property type="entry name" value="Spermadhesin, CUB domain"/>
    <property type="match status" value="1"/>
</dbReference>
<keyword evidence="7" id="KW-1185">Reference proteome</keyword>